<evidence type="ECO:0000313" key="2">
    <source>
        <dbReference type="WBParaSite" id="PTRK_0001104900.1"/>
    </source>
</evidence>
<protein>
    <submittedName>
        <fullName evidence="2">DUF19 domain-containing protein</fullName>
    </submittedName>
</protein>
<reference evidence="2" key="1">
    <citation type="submission" date="2017-02" db="UniProtKB">
        <authorList>
            <consortium name="WormBaseParasite"/>
        </authorList>
    </citation>
    <scope>IDENTIFICATION</scope>
</reference>
<organism evidence="1 2">
    <name type="scientific">Parastrongyloides trichosuri</name>
    <name type="common">Possum-specific nematode worm</name>
    <dbReference type="NCBI Taxonomy" id="131310"/>
    <lineage>
        <taxon>Eukaryota</taxon>
        <taxon>Metazoa</taxon>
        <taxon>Ecdysozoa</taxon>
        <taxon>Nematoda</taxon>
        <taxon>Chromadorea</taxon>
        <taxon>Rhabditida</taxon>
        <taxon>Tylenchina</taxon>
        <taxon>Panagrolaimomorpha</taxon>
        <taxon>Strongyloidoidea</taxon>
        <taxon>Strongyloididae</taxon>
        <taxon>Parastrongyloides</taxon>
    </lineage>
</organism>
<proteinExistence type="predicted"/>
<dbReference type="Proteomes" id="UP000038045">
    <property type="component" value="Unplaced"/>
</dbReference>
<name>A0A0N4ZRB4_PARTI</name>
<dbReference type="WBParaSite" id="PTRK_0001104900.1">
    <property type="protein sequence ID" value="PTRK_0001104900.1"/>
    <property type="gene ID" value="PTRK_0001104900"/>
</dbReference>
<sequence>MFSIKDSLISIFITLFTLTIVIKCNTIKDVESAIESTVENFAGEIENVIDSYLTERDFTDNCREIASVGGDNQCQIFNMCCSPTMMLNPNSGDMCQEADQSNGCRVTEHGIFMQCKARKCNKMKPTTTTTELPFSEEEESSNGSSYISLGSSIVLTLVCRFILL</sequence>
<evidence type="ECO:0000313" key="1">
    <source>
        <dbReference type="Proteomes" id="UP000038045"/>
    </source>
</evidence>
<dbReference type="AlphaFoldDB" id="A0A0N4ZRB4"/>
<accession>A0A0N4ZRB4</accession>
<keyword evidence="1" id="KW-1185">Reference proteome</keyword>